<evidence type="ECO:0000256" key="6">
    <source>
        <dbReference type="ARBA" id="ARBA00022827"/>
    </source>
</evidence>
<organism evidence="13 14">
    <name type="scientific">Candidatus Enterococcus ferrettii</name>
    <dbReference type="NCBI Taxonomy" id="2815324"/>
    <lineage>
        <taxon>Bacteria</taxon>
        <taxon>Bacillati</taxon>
        <taxon>Bacillota</taxon>
        <taxon>Bacilli</taxon>
        <taxon>Lactobacillales</taxon>
        <taxon>Enterococcaceae</taxon>
        <taxon>Enterococcus</taxon>
    </lineage>
</organism>
<keyword evidence="6 12" id="KW-0274">FAD</keyword>
<dbReference type="Proteomes" id="UP000664357">
    <property type="component" value="Unassembled WGS sequence"/>
</dbReference>
<dbReference type="EMBL" id="JAFREL020000008">
    <property type="protein sequence ID" value="MEO1773190.1"/>
    <property type="molecule type" value="Genomic_DNA"/>
</dbReference>
<evidence type="ECO:0000256" key="3">
    <source>
        <dbReference type="ARBA" id="ARBA00006743"/>
    </source>
</evidence>
<keyword evidence="14" id="KW-1185">Reference proteome</keyword>
<comment type="pathway">
    <text evidence="2 12">One-carbon metabolism; tetrahydrofolate interconversion.</text>
</comment>
<proteinExistence type="inferred from homology"/>
<dbReference type="InterPro" id="IPR029041">
    <property type="entry name" value="FAD-linked_oxidoreductase-like"/>
</dbReference>
<comment type="catalytic activity">
    <reaction evidence="11">
        <text>(6S)-5-methyl-5,6,7,8-tetrahydrofolate + NAD(+) = (6R)-5,10-methylene-5,6,7,8-tetrahydrofolate + NADH + H(+)</text>
        <dbReference type="Rhea" id="RHEA:19821"/>
        <dbReference type="ChEBI" id="CHEBI:15378"/>
        <dbReference type="ChEBI" id="CHEBI:15636"/>
        <dbReference type="ChEBI" id="CHEBI:18608"/>
        <dbReference type="ChEBI" id="CHEBI:57540"/>
        <dbReference type="ChEBI" id="CHEBI:57945"/>
        <dbReference type="EC" id="1.5.1.54"/>
    </reaction>
    <physiologicalReaction direction="right-to-left" evidence="11">
        <dbReference type="Rhea" id="RHEA:19823"/>
    </physiologicalReaction>
</comment>
<evidence type="ECO:0000256" key="2">
    <source>
        <dbReference type="ARBA" id="ARBA00004777"/>
    </source>
</evidence>
<reference evidence="13 14" key="1">
    <citation type="submission" date="2021-03" db="EMBL/GenBank/DDBJ databases">
        <authorList>
            <person name="Gilmore M.S."/>
            <person name="Schwartzman J."/>
            <person name="Van Tyne D."/>
            <person name="Martin M."/>
            <person name="Earl A.M."/>
            <person name="Manson A.L."/>
            <person name="Straub T."/>
            <person name="Salamzade R."/>
            <person name="Saavedra J."/>
            <person name="Lebreton F."/>
            <person name="Prichula J."/>
            <person name="Schaufler K."/>
            <person name="Gaca A."/>
            <person name="Sgardioli B."/>
            <person name="Wagenaar J."/>
            <person name="Strong T."/>
        </authorList>
    </citation>
    <scope>NUCLEOTIDE SEQUENCE [LARGE SCALE GENOMIC DNA]</scope>
    <source>
        <strain evidence="13 14">665A</strain>
    </source>
</reference>
<comment type="caution">
    <text evidence="13">The sequence shown here is derived from an EMBL/GenBank/DDBJ whole genome shotgun (WGS) entry which is preliminary data.</text>
</comment>
<keyword evidence="8" id="KW-0520">NAD</keyword>
<gene>
    <name evidence="13" type="ORF">JZO67_005174</name>
</gene>
<dbReference type="PANTHER" id="PTHR45754:SF3">
    <property type="entry name" value="METHYLENETETRAHYDROFOLATE REDUCTASE (NADPH)"/>
    <property type="match status" value="1"/>
</dbReference>
<dbReference type="Gene3D" id="3.20.20.220">
    <property type="match status" value="1"/>
</dbReference>
<evidence type="ECO:0000256" key="1">
    <source>
        <dbReference type="ARBA" id="ARBA00001974"/>
    </source>
</evidence>
<evidence type="ECO:0000256" key="10">
    <source>
        <dbReference type="ARBA" id="ARBA00034478"/>
    </source>
</evidence>
<accession>A0ABV0EX10</accession>
<dbReference type="InterPro" id="IPR004620">
    <property type="entry name" value="MTHF_reductase_bac"/>
</dbReference>
<comment type="pathway">
    <text evidence="10">Amino-acid biosynthesis; L-methionine biosynthesis via de novo pathway.</text>
</comment>
<comment type="similarity">
    <text evidence="3 12">Belongs to the methylenetetrahydrofolate reductase family.</text>
</comment>
<evidence type="ECO:0000256" key="9">
    <source>
        <dbReference type="ARBA" id="ARBA00023167"/>
    </source>
</evidence>
<reference evidence="13 14" key="2">
    <citation type="submission" date="2024-02" db="EMBL/GenBank/DDBJ databases">
        <title>The Genome Sequence of Enterococcus sp. DIV0159.</title>
        <authorList>
            <person name="Earl A."/>
            <person name="Manson A."/>
            <person name="Gilmore M."/>
            <person name="Sanders J."/>
            <person name="Shea T."/>
            <person name="Howe W."/>
            <person name="Livny J."/>
            <person name="Cuomo C."/>
            <person name="Neafsey D."/>
            <person name="Birren B."/>
        </authorList>
    </citation>
    <scope>NUCLEOTIDE SEQUENCE [LARGE SCALE GENOMIC DNA]</scope>
    <source>
        <strain evidence="13 14">665A</strain>
    </source>
</reference>
<evidence type="ECO:0000256" key="7">
    <source>
        <dbReference type="ARBA" id="ARBA00023002"/>
    </source>
</evidence>
<evidence type="ECO:0000256" key="5">
    <source>
        <dbReference type="ARBA" id="ARBA00022630"/>
    </source>
</evidence>
<evidence type="ECO:0000256" key="12">
    <source>
        <dbReference type="RuleBase" id="RU003862"/>
    </source>
</evidence>
<comment type="cofactor">
    <cofactor evidence="1 12">
        <name>FAD</name>
        <dbReference type="ChEBI" id="CHEBI:57692"/>
    </cofactor>
</comment>
<dbReference type="PANTHER" id="PTHR45754">
    <property type="entry name" value="METHYLENETETRAHYDROFOLATE REDUCTASE"/>
    <property type="match status" value="1"/>
</dbReference>
<keyword evidence="9" id="KW-0486">Methionine biosynthesis</keyword>
<dbReference type="CDD" id="cd00537">
    <property type="entry name" value="MTHFR"/>
    <property type="match status" value="1"/>
</dbReference>
<name>A0ABV0EX10_9ENTE</name>
<evidence type="ECO:0000313" key="14">
    <source>
        <dbReference type="Proteomes" id="UP000664357"/>
    </source>
</evidence>
<dbReference type="RefSeq" id="WP_207703226.1">
    <property type="nucleotide sequence ID" value="NZ_JAFREL020000008.1"/>
</dbReference>
<evidence type="ECO:0000256" key="11">
    <source>
        <dbReference type="ARBA" id="ARBA00048628"/>
    </source>
</evidence>
<keyword evidence="7 12" id="KW-0560">Oxidoreductase</keyword>
<dbReference type="Pfam" id="PF02219">
    <property type="entry name" value="MTHFR"/>
    <property type="match status" value="1"/>
</dbReference>
<sequence>MKPSKTSLSFEVFPSTSKATDDSLFASLEQMEGLAPNFISVTCSNRQASLEDSTVKIAEHIQQQHQVNSIVHLTAAYLNKGEVDTILTSLQQKNLQHILALRGDLYPNIPRSTDFPYASDLIDYIKKWDPSFSISAACYPQGHPESLNTVEDIHHLKLKVEAGADQLITQMFFDNQNFYQFQENCWLAGIEVPILAGIMPIINKRQAERILRTADVQLPKKFLAILDKYADNPVALRDAGMAYAIDQIVDLVTQGVSGIHLYTMNKAKIARTIYDATQSLFDLETNNTVVESA</sequence>
<dbReference type="SUPFAM" id="SSF51730">
    <property type="entry name" value="FAD-linked oxidoreductase"/>
    <property type="match status" value="1"/>
</dbReference>
<protein>
    <recommendedName>
        <fullName evidence="12">Methylenetetrahydrofolate reductase</fullName>
        <ecNumber evidence="12">1.5.1.54</ecNumber>
    </recommendedName>
</protein>
<keyword evidence="5 12" id="KW-0285">Flavoprotein</keyword>
<dbReference type="EC" id="1.5.1.54" evidence="12"/>
<evidence type="ECO:0000313" key="13">
    <source>
        <dbReference type="EMBL" id="MEO1773190.1"/>
    </source>
</evidence>
<dbReference type="NCBIfam" id="TIGR00676">
    <property type="entry name" value="fadh2"/>
    <property type="match status" value="1"/>
</dbReference>
<evidence type="ECO:0000256" key="4">
    <source>
        <dbReference type="ARBA" id="ARBA00022605"/>
    </source>
</evidence>
<dbReference type="InterPro" id="IPR003171">
    <property type="entry name" value="Mehydrof_redctse-like"/>
</dbReference>
<keyword evidence="4" id="KW-0028">Amino-acid biosynthesis</keyword>
<evidence type="ECO:0000256" key="8">
    <source>
        <dbReference type="ARBA" id="ARBA00023027"/>
    </source>
</evidence>